<reference evidence="1" key="1">
    <citation type="submission" date="2015-12" db="EMBL/GenBank/DDBJ databases">
        <title>Update maize B73 reference genome by single molecule sequencing technologies.</title>
        <authorList>
            <consortium name="Maize Genome Sequencing Project"/>
            <person name="Ware D."/>
        </authorList>
    </citation>
    <scope>NUCLEOTIDE SEQUENCE</scope>
    <source>
        <tissue evidence="1">Seedling</tissue>
    </source>
</reference>
<dbReference type="ExpressionAtlas" id="A0A1D6GVK6">
    <property type="expression patterns" value="baseline and differential"/>
</dbReference>
<sequence>MASRCLAAASEAAVVFLIRPILAIVFVFTLILLGWYVAWTTVLVHVPLVQEIAGLRPKKPSKPKPANRGRVAKFYRNQAEAAQRLNAKRRIPEPNLEWSFCSIRCSTVFGTMPKGPGGIINCIFMFFMFTLWVWDAYLKFLSFLVMPTVGAKVKLFDAIQRKA</sequence>
<accession>A0A1D6GVK6</accession>
<dbReference type="FunCoup" id="A0A1D6GVK6">
    <property type="interactions" value="475"/>
</dbReference>
<protein>
    <submittedName>
        <fullName evidence="1">Uncharacterized protein</fullName>
    </submittedName>
</protein>
<name>A0A1D6GVK6_MAIZE</name>
<gene>
    <name evidence="1" type="ORF">ZEAMMB73_Zm00001d014702</name>
</gene>
<dbReference type="EMBL" id="CM000781">
    <property type="protein sequence ID" value="AQK66926.1"/>
    <property type="molecule type" value="Genomic_DNA"/>
</dbReference>
<dbReference type="IntAct" id="A0A1D6GVK6">
    <property type="interactions" value="2"/>
</dbReference>
<evidence type="ECO:0000313" key="1">
    <source>
        <dbReference type="EMBL" id="AQK66926.1"/>
    </source>
</evidence>
<dbReference type="Pfam" id="PF15938">
    <property type="entry name" value="DUF4750"/>
    <property type="match status" value="1"/>
</dbReference>
<dbReference type="PANTHER" id="PTHR37192">
    <property type="entry name" value="TRANSMEMBRANE PROTEIN"/>
    <property type="match status" value="1"/>
</dbReference>
<dbReference type="PANTHER" id="PTHR37192:SF2">
    <property type="entry name" value="TRANSMEMBRANE PROTEIN"/>
    <property type="match status" value="1"/>
</dbReference>
<organism evidence="1">
    <name type="scientific">Zea mays</name>
    <name type="common">Maize</name>
    <dbReference type="NCBI Taxonomy" id="4577"/>
    <lineage>
        <taxon>Eukaryota</taxon>
        <taxon>Viridiplantae</taxon>
        <taxon>Streptophyta</taxon>
        <taxon>Embryophyta</taxon>
        <taxon>Tracheophyta</taxon>
        <taxon>Spermatophyta</taxon>
        <taxon>Magnoliopsida</taxon>
        <taxon>Liliopsida</taxon>
        <taxon>Poales</taxon>
        <taxon>Poaceae</taxon>
        <taxon>PACMAD clade</taxon>
        <taxon>Panicoideae</taxon>
        <taxon>Andropogonodae</taxon>
        <taxon>Andropogoneae</taxon>
        <taxon>Tripsacinae</taxon>
        <taxon>Zea</taxon>
    </lineage>
</organism>
<dbReference type="InParanoid" id="A0A1D6GVK6"/>
<proteinExistence type="predicted"/>
<dbReference type="InterPro" id="IPR031851">
    <property type="entry name" value="DUF4750"/>
</dbReference>
<dbReference type="AlphaFoldDB" id="A0A1D6GVK6"/>